<dbReference type="AlphaFoldDB" id="A0AAJ0GME8"/>
<feature type="region of interest" description="Disordered" evidence="1">
    <location>
        <begin position="1"/>
        <end position="44"/>
    </location>
</feature>
<evidence type="ECO:0000256" key="1">
    <source>
        <dbReference type="SAM" id="MobiDB-lite"/>
    </source>
</evidence>
<feature type="region of interest" description="Disordered" evidence="1">
    <location>
        <begin position="353"/>
        <end position="385"/>
    </location>
</feature>
<feature type="region of interest" description="Disordered" evidence="1">
    <location>
        <begin position="701"/>
        <end position="798"/>
    </location>
</feature>
<name>A0AAJ0GME8_9PEZI</name>
<gene>
    <name evidence="2" type="ORF">B0T15DRAFT_311377</name>
</gene>
<dbReference type="Proteomes" id="UP001273166">
    <property type="component" value="Unassembled WGS sequence"/>
</dbReference>
<feature type="region of interest" description="Disordered" evidence="1">
    <location>
        <begin position="411"/>
        <end position="442"/>
    </location>
</feature>
<proteinExistence type="predicted"/>
<reference evidence="2" key="1">
    <citation type="journal article" date="2023" name="Mol. Phylogenet. Evol.">
        <title>Genome-scale phylogeny and comparative genomics of the fungal order Sordariales.</title>
        <authorList>
            <person name="Hensen N."/>
            <person name="Bonometti L."/>
            <person name="Westerberg I."/>
            <person name="Brannstrom I.O."/>
            <person name="Guillou S."/>
            <person name="Cros-Aarteil S."/>
            <person name="Calhoun S."/>
            <person name="Haridas S."/>
            <person name="Kuo A."/>
            <person name="Mondo S."/>
            <person name="Pangilinan J."/>
            <person name="Riley R."/>
            <person name="LaButti K."/>
            <person name="Andreopoulos B."/>
            <person name="Lipzen A."/>
            <person name="Chen C."/>
            <person name="Yan M."/>
            <person name="Daum C."/>
            <person name="Ng V."/>
            <person name="Clum A."/>
            <person name="Steindorff A."/>
            <person name="Ohm R.A."/>
            <person name="Martin F."/>
            <person name="Silar P."/>
            <person name="Natvig D.O."/>
            <person name="Lalanne C."/>
            <person name="Gautier V."/>
            <person name="Ament-Velasquez S.L."/>
            <person name="Kruys A."/>
            <person name="Hutchinson M.I."/>
            <person name="Powell A.J."/>
            <person name="Barry K."/>
            <person name="Miller A.N."/>
            <person name="Grigoriev I.V."/>
            <person name="Debuchy R."/>
            <person name="Gladieux P."/>
            <person name="Hiltunen Thoren M."/>
            <person name="Johannesson H."/>
        </authorList>
    </citation>
    <scope>NUCLEOTIDE SEQUENCE</scope>
    <source>
        <strain evidence="2">CBS 333.67</strain>
    </source>
</reference>
<organism evidence="2 3">
    <name type="scientific">Chaetomium strumarium</name>
    <dbReference type="NCBI Taxonomy" id="1170767"/>
    <lineage>
        <taxon>Eukaryota</taxon>
        <taxon>Fungi</taxon>
        <taxon>Dikarya</taxon>
        <taxon>Ascomycota</taxon>
        <taxon>Pezizomycotina</taxon>
        <taxon>Sordariomycetes</taxon>
        <taxon>Sordariomycetidae</taxon>
        <taxon>Sordariales</taxon>
        <taxon>Chaetomiaceae</taxon>
        <taxon>Chaetomium</taxon>
    </lineage>
</organism>
<feature type="compositionally biased region" description="Low complexity" evidence="1">
    <location>
        <begin position="753"/>
        <end position="770"/>
    </location>
</feature>
<feature type="compositionally biased region" description="Basic and acidic residues" evidence="1">
    <location>
        <begin position="433"/>
        <end position="442"/>
    </location>
</feature>
<keyword evidence="3" id="KW-1185">Reference proteome</keyword>
<evidence type="ECO:0000313" key="3">
    <source>
        <dbReference type="Proteomes" id="UP001273166"/>
    </source>
</evidence>
<evidence type="ECO:0000313" key="2">
    <source>
        <dbReference type="EMBL" id="KAK3302622.1"/>
    </source>
</evidence>
<dbReference type="GeneID" id="87882757"/>
<sequence>MPGARQGPKRKAKPATPGNEKPARGEKKKELATPIEVPDDDEEQDIIDLTPFNDSVHASSMALQREISDANTVYDTRNHWERGEVMFTRFDTLEDIFGEIEQPLMRLEPVTGDITWKLTEGVSIKTPHATVRQVRNSPHLPEALFDFRLQQWCDDNRYNGETIRADNWKRFVWTDEELQGGGVRIPRLEVVYAFIKREEQRQGFAYTVLAGTDIDVDKEEAMAYIGANHQYITVGAYIHEYHAFINPYGGHSGRWKDQNVSEDIGGHYPVTFSLGAVSGEWRELEARDYELFKRLPNQEKVEKRRTWSTPLQLVRKAVDKAIARFSSTPRFSLAQPVQASATEMRQFKTSQFKPIRDNTPTPVTPLGKNVIPESPKAGPATQADEPSIEANIGDDVYDDILSLAFHDADLSDLEPESGDDLTAEAEPEPETEPATKETEDFEAKMGRPVVPYEDLAGTIYDPSKSDKMVQSGALQVIPDMPRVHKNVIAPIEISLARARWECRHLEDRSILWRIAAYVKQFNEGVSKDPKGTWGHNAAARRLQGRLKRTLVQKVETGVVQGLPDPAEILAYRYCSPNGTNSGVIDTYLAELGILHYGQINHAAPVGAEDVDHAKQARELEELHAQVAQLNEAVAQRATQDEVLTALNAVADRQDRGNVEALDRHDALKKEVERLVNAEKDREAKIAELVIKVTALQKELKDVKTQQKEMKEAKTSRPPATPAARRIAASQPVAAANQDPQSTATRKRQREAETPTTGTRATRGETGANAAAEDERPATRARTMPAPAPPRTNIIDWAA</sequence>
<comment type="caution">
    <text evidence="2">The sequence shown here is derived from an EMBL/GenBank/DDBJ whole genome shotgun (WGS) entry which is preliminary data.</text>
</comment>
<reference evidence="2" key="2">
    <citation type="submission" date="2023-06" db="EMBL/GenBank/DDBJ databases">
        <authorList>
            <consortium name="Lawrence Berkeley National Laboratory"/>
            <person name="Mondo S.J."/>
            <person name="Hensen N."/>
            <person name="Bonometti L."/>
            <person name="Westerberg I."/>
            <person name="Brannstrom I.O."/>
            <person name="Guillou S."/>
            <person name="Cros-Aarteil S."/>
            <person name="Calhoun S."/>
            <person name="Haridas S."/>
            <person name="Kuo A."/>
            <person name="Pangilinan J."/>
            <person name="Riley R."/>
            <person name="Labutti K."/>
            <person name="Andreopoulos B."/>
            <person name="Lipzen A."/>
            <person name="Chen C."/>
            <person name="Yanf M."/>
            <person name="Daum C."/>
            <person name="Ng V."/>
            <person name="Clum A."/>
            <person name="Steindorff A."/>
            <person name="Ohm R."/>
            <person name="Martin F."/>
            <person name="Silar P."/>
            <person name="Natvig D."/>
            <person name="Lalanne C."/>
            <person name="Gautier V."/>
            <person name="Ament-Velasquez S.L."/>
            <person name="Kruys A."/>
            <person name="Hutchinson M.I."/>
            <person name="Powell A.J."/>
            <person name="Barry K."/>
            <person name="Miller A.N."/>
            <person name="Grigoriev I.V."/>
            <person name="Debuchy R."/>
            <person name="Gladieux P."/>
            <person name="Thoren M.H."/>
            <person name="Johannesson H."/>
        </authorList>
    </citation>
    <scope>NUCLEOTIDE SEQUENCE</scope>
    <source>
        <strain evidence="2">CBS 333.67</strain>
    </source>
</reference>
<feature type="compositionally biased region" description="Acidic residues" evidence="1">
    <location>
        <begin position="411"/>
        <end position="431"/>
    </location>
</feature>
<feature type="compositionally biased region" description="Basic and acidic residues" evidence="1">
    <location>
        <begin position="21"/>
        <end position="31"/>
    </location>
</feature>
<dbReference type="RefSeq" id="XP_062718402.1">
    <property type="nucleotide sequence ID" value="XM_062863928.1"/>
</dbReference>
<protein>
    <submittedName>
        <fullName evidence="2">Uncharacterized protein</fullName>
    </submittedName>
</protein>
<feature type="compositionally biased region" description="Basic and acidic residues" evidence="1">
    <location>
        <begin position="701"/>
        <end position="714"/>
    </location>
</feature>
<accession>A0AAJ0GME8</accession>
<dbReference type="EMBL" id="JAUDZG010000007">
    <property type="protein sequence ID" value="KAK3302622.1"/>
    <property type="molecule type" value="Genomic_DNA"/>
</dbReference>